<dbReference type="AlphaFoldDB" id="B1YKC3"/>
<dbReference type="CDD" id="cd14667">
    <property type="entry name" value="3D_containing_proteins"/>
    <property type="match status" value="1"/>
</dbReference>
<dbReference type="PROSITE" id="PS51781">
    <property type="entry name" value="SH3B"/>
    <property type="match status" value="1"/>
</dbReference>
<dbReference type="InterPro" id="IPR010611">
    <property type="entry name" value="3D_dom"/>
</dbReference>
<organism evidence="4 5">
    <name type="scientific">Exiguobacterium sibiricum (strain DSM 17290 / CCUG 55495 / CIP 109462 / JCM 13490 / 255-15)</name>
    <dbReference type="NCBI Taxonomy" id="262543"/>
    <lineage>
        <taxon>Bacteria</taxon>
        <taxon>Bacillati</taxon>
        <taxon>Bacillota</taxon>
        <taxon>Bacilli</taxon>
        <taxon>Bacillales</taxon>
        <taxon>Bacillales Family XII. Incertae Sedis</taxon>
        <taxon>Exiguobacterium</taxon>
    </lineage>
</organism>
<dbReference type="InterPro" id="IPR003646">
    <property type="entry name" value="SH3-like_bac-type"/>
</dbReference>
<dbReference type="GO" id="GO:0004553">
    <property type="term" value="F:hydrolase activity, hydrolyzing O-glycosyl compounds"/>
    <property type="evidence" value="ECO:0007669"/>
    <property type="project" value="InterPro"/>
</dbReference>
<evidence type="ECO:0000259" key="3">
    <source>
        <dbReference type="PROSITE" id="PS51781"/>
    </source>
</evidence>
<dbReference type="PANTHER" id="PTHR39160">
    <property type="entry name" value="CELL WALL-BINDING PROTEIN YOCH"/>
    <property type="match status" value="1"/>
</dbReference>
<dbReference type="EMBL" id="CP001022">
    <property type="protein sequence ID" value="ACB61676.1"/>
    <property type="molecule type" value="Genomic_DNA"/>
</dbReference>
<gene>
    <name evidence="4" type="ordered locus">Exig_2224</name>
</gene>
<dbReference type="SUPFAM" id="SSF50685">
    <property type="entry name" value="Barwin-like endoglucanases"/>
    <property type="match status" value="1"/>
</dbReference>
<protein>
    <submittedName>
        <fullName evidence="4">3D domain protein</fullName>
    </submittedName>
</protein>
<dbReference type="InterPro" id="IPR051933">
    <property type="entry name" value="Resuscitation_pf_RpfB"/>
</dbReference>
<keyword evidence="1 2" id="KW-0732">Signal</keyword>
<name>B1YKC3_EXIS2</name>
<dbReference type="Pfam" id="PF08239">
    <property type="entry name" value="SH3_3"/>
    <property type="match status" value="1"/>
</dbReference>
<reference evidence="4 5" key="2">
    <citation type="journal article" date="2008" name="BMC Genomics">
        <title>Architecture of thermal adaptation in an Exiguobacterium sibiricum strain isolated from 3 million year old permafrost: a genome and transcriptome approach.</title>
        <authorList>
            <person name="Rodrigues D.F."/>
            <person name="Ivanova N."/>
            <person name="He Z."/>
            <person name="Huebner M."/>
            <person name="Zhou J."/>
            <person name="Tiedje J.M."/>
        </authorList>
    </citation>
    <scope>NUCLEOTIDE SEQUENCE [LARGE SCALE GENOMIC DNA]</scope>
    <source>
        <strain evidence="5">DSM 17290 / CIP 109462 / JCM 13490 / 255-15</strain>
    </source>
</reference>
<dbReference type="STRING" id="262543.Exig_2224"/>
<dbReference type="GO" id="GO:0019867">
    <property type="term" value="C:outer membrane"/>
    <property type="evidence" value="ECO:0007669"/>
    <property type="project" value="InterPro"/>
</dbReference>
<dbReference type="Gene3D" id="2.30.30.40">
    <property type="entry name" value="SH3 Domains"/>
    <property type="match status" value="1"/>
</dbReference>
<reference evidence="5" key="3">
    <citation type="submission" date="2008-04" db="EMBL/GenBank/DDBJ databases">
        <title>Complete sequence of chromosome of Exiguobacterium sibiricum 255-15.</title>
        <authorList>
            <consortium name="US DOE Joint Genome Institute"/>
            <person name="Copeland A."/>
            <person name="Lucas S."/>
            <person name="Lapidus A."/>
            <person name="Glavina del Rio T."/>
            <person name="Dalin E."/>
            <person name="Tice H."/>
            <person name="Bruce D."/>
            <person name="Goodwin L."/>
            <person name="Pitluck S."/>
            <person name="Kiss H."/>
            <person name="Chertkov O."/>
            <person name="Monk C."/>
            <person name="Brettin T."/>
            <person name="Detter J.C."/>
            <person name="Han C."/>
            <person name="Kuske C.R."/>
            <person name="Schmutz J."/>
            <person name="Larimer F."/>
            <person name="Land M."/>
            <person name="Hauser L."/>
            <person name="Kyrpides N."/>
            <person name="Mikhailova N."/>
            <person name="Vishnivetskaya T."/>
            <person name="Rodrigues D.F."/>
            <person name="Gilichinsky D."/>
            <person name="Tiedje J."/>
            <person name="Richardson P."/>
        </authorList>
    </citation>
    <scope>NUCLEOTIDE SEQUENCE [LARGE SCALE GENOMIC DNA]</scope>
    <source>
        <strain evidence="5">DSM 17290 / CIP 109462 / JCM 13490 / 255-15</strain>
    </source>
</reference>
<proteinExistence type="predicted"/>
<dbReference type="HOGENOM" id="CLU_1358731_0_0_9"/>
<dbReference type="SMART" id="SM00287">
    <property type="entry name" value="SH3b"/>
    <property type="match status" value="1"/>
</dbReference>
<dbReference type="eggNOG" id="COG3103">
    <property type="taxonomic scope" value="Bacteria"/>
</dbReference>
<dbReference type="PANTHER" id="PTHR39160:SF4">
    <property type="entry name" value="RESUSCITATION-PROMOTING FACTOR RPFB"/>
    <property type="match status" value="1"/>
</dbReference>
<reference evidence="4 5" key="1">
    <citation type="journal article" date="2006" name="Extremophiles">
        <title>Characterization of Exiguobacterium isolates from the Siberian permafrost. Description of Exiguobacterium sibiricum sp. nov.</title>
        <authorList>
            <person name="Rodrigues D.F."/>
            <person name="Goris J."/>
            <person name="Vishnivetskaya T."/>
            <person name="Gilichinsky D."/>
            <person name="Thomashow M.F."/>
            <person name="Tiedje J.M."/>
        </authorList>
    </citation>
    <scope>NUCLEOTIDE SEQUENCE [LARGE SCALE GENOMIC DNA]</scope>
    <source>
        <strain evidence="5">DSM 17290 / CIP 109462 / JCM 13490 / 255-15</strain>
    </source>
</reference>
<accession>B1YKC3</accession>
<dbReference type="InterPro" id="IPR036908">
    <property type="entry name" value="RlpA-like_sf"/>
</dbReference>
<keyword evidence="5" id="KW-1185">Reference proteome</keyword>
<feature type="domain" description="SH3b" evidence="3">
    <location>
        <begin position="28"/>
        <end position="92"/>
    </location>
</feature>
<feature type="signal peptide" evidence="2">
    <location>
        <begin position="1"/>
        <end position="21"/>
    </location>
</feature>
<evidence type="ECO:0000256" key="2">
    <source>
        <dbReference type="SAM" id="SignalP"/>
    </source>
</evidence>
<sequence length="202" mass="22074">MMMKRIIASVLAVLLALSSFAGLQAEAATKKNVKSSVDSLIVRQKATTASKKLGLLYKNQTLPYKAKTGNWYKVSYKGKTAYLSARYSKVVTSSGSKKQSTGGWKTITNVSATAYTPYDPGSGNLTAIGWNIKSSKKKVVAVDPRVIPLRSTVKVYYKGKLKGTYTAADTGGAIKGKKMDILYYSRAEAFNWGRRNVTVKYK</sequence>
<feature type="chain" id="PRO_5039031090" evidence="2">
    <location>
        <begin position="22"/>
        <end position="202"/>
    </location>
</feature>
<dbReference type="eggNOG" id="COG3584">
    <property type="taxonomic scope" value="Bacteria"/>
</dbReference>
<dbReference type="InterPro" id="IPR059180">
    <property type="entry name" value="3D_YorM"/>
</dbReference>
<dbReference type="KEGG" id="esi:Exig_2224"/>
<dbReference type="OrthoDB" id="9798935at2"/>
<dbReference type="GO" id="GO:0009254">
    <property type="term" value="P:peptidoglycan turnover"/>
    <property type="evidence" value="ECO:0007669"/>
    <property type="project" value="InterPro"/>
</dbReference>
<dbReference type="Proteomes" id="UP000001681">
    <property type="component" value="Chromosome"/>
</dbReference>
<evidence type="ECO:0000256" key="1">
    <source>
        <dbReference type="ARBA" id="ARBA00022729"/>
    </source>
</evidence>
<evidence type="ECO:0000313" key="5">
    <source>
        <dbReference type="Proteomes" id="UP000001681"/>
    </source>
</evidence>
<dbReference type="Pfam" id="PF06725">
    <property type="entry name" value="3D"/>
    <property type="match status" value="1"/>
</dbReference>
<dbReference type="Gene3D" id="2.40.40.10">
    <property type="entry name" value="RlpA-like domain"/>
    <property type="match status" value="1"/>
</dbReference>
<evidence type="ECO:0000313" key="4">
    <source>
        <dbReference type="EMBL" id="ACB61676.1"/>
    </source>
</evidence>